<dbReference type="AlphaFoldDB" id="A0A0G0KZE4"/>
<name>A0A0G0KZE4_9BACT</name>
<sequence length="143" mass="16550">MKERYKNDGFRYFGLISLALHKTVYELAKQGNNVVVDSEQTFKWLMWEELRDNLDSAIVALTRHKVKAVLPDSVRYVVPDADNFDQQAELIWQRQDSKLKSEKSGVDPQNLEEVKERLKASERVILAMEKLGVNVEGKPSWLT</sequence>
<dbReference type="EMBL" id="LBTR01000008">
    <property type="protein sequence ID" value="KKQ45851.1"/>
    <property type="molecule type" value="Genomic_DNA"/>
</dbReference>
<evidence type="ECO:0000313" key="1">
    <source>
        <dbReference type="EMBL" id="KKQ45851.1"/>
    </source>
</evidence>
<comment type="caution">
    <text evidence="1">The sequence shown here is derived from an EMBL/GenBank/DDBJ whole genome shotgun (WGS) entry which is preliminary data.</text>
</comment>
<protein>
    <submittedName>
        <fullName evidence="1">Uncharacterized protein</fullName>
    </submittedName>
</protein>
<gene>
    <name evidence="1" type="ORF">US62_C0008G0005</name>
</gene>
<dbReference type="Proteomes" id="UP000034603">
    <property type="component" value="Unassembled WGS sequence"/>
</dbReference>
<evidence type="ECO:0000313" key="2">
    <source>
        <dbReference type="Proteomes" id="UP000034603"/>
    </source>
</evidence>
<accession>A0A0G0KZE4</accession>
<organism evidence="1 2">
    <name type="scientific">Candidatus Woesebacteria bacterium GW2011_GWA1_37_8</name>
    <dbReference type="NCBI Taxonomy" id="1618546"/>
    <lineage>
        <taxon>Bacteria</taxon>
        <taxon>Candidatus Woeseibacteriota</taxon>
    </lineage>
</organism>
<reference evidence="1 2" key="1">
    <citation type="journal article" date="2015" name="Nature">
        <title>rRNA introns, odd ribosomes, and small enigmatic genomes across a large radiation of phyla.</title>
        <authorList>
            <person name="Brown C.T."/>
            <person name="Hug L.A."/>
            <person name="Thomas B.C."/>
            <person name="Sharon I."/>
            <person name="Castelle C.J."/>
            <person name="Singh A."/>
            <person name="Wilkins M.J."/>
            <person name="Williams K.H."/>
            <person name="Banfield J.F."/>
        </authorList>
    </citation>
    <scope>NUCLEOTIDE SEQUENCE [LARGE SCALE GENOMIC DNA]</scope>
</reference>
<proteinExistence type="predicted"/>